<evidence type="ECO:0000313" key="2">
    <source>
        <dbReference type="Proteomes" id="UP000002384"/>
    </source>
</evidence>
<name>B7K798_GLOC7</name>
<organism evidence="1 2">
    <name type="scientific">Gloeothece citriformis (strain PCC 7424)</name>
    <name type="common">Cyanothece sp. (strain PCC 7424)</name>
    <dbReference type="NCBI Taxonomy" id="65393"/>
    <lineage>
        <taxon>Bacteria</taxon>
        <taxon>Bacillati</taxon>
        <taxon>Cyanobacteriota</taxon>
        <taxon>Cyanophyceae</taxon>
        <taxon>Oscillatoriophycideae</taxon>
        <taxon>Chroococcales</taxon>
        <taxon>Aphanothecaceae</taxon>
        <taxon>Gloeothece</taxon>
        <taxon>Gloeothece citriformis</taxon>
    </lineage>
</organism>
<keyword evidence="2" id="KW-1185">Reference proteome</keyword>
<dbReference type="STRING" id="65393.PCC7424_1218"/>
<reference evidence="2" key="1">
    <citation type="journal article" date="2011" name="MBio">
        <title>Novel metabolic attributes of the genus Cyanothece, comprising a group of unicellular nitrogen-fixing Cyanobacteria.</title>
        <authorList>
            <person name="Bandyopadhyay A."/>
            <person name="Elvitigala T."/>
            <person name="Welsh E."/>
            <person name="Stockel J."/>
            <person name="Liberton M."/>
            <person name="Min H."/>
            <person name="Sherman L.A."/>
            <person name="Pakrasi H.B."/>
        </authorList>
    </citation>
    <scope>NUCLEOTIDE SEQUENCE [LARGE SCALE GENOMIC DNA]</scope>
    <source>
        <strain evidence="2">PCC 7424</strain>
    </source>
</reference>
<dbReference type="HOGENOM" id="CLU_3250321_0_0_3"/>
<protein>
    <submittedName>
        <fullName evidence="1">Uncharacterized protein</fullName>
    </submittedName>
</protein>
<sequence>MYNCLQTIVFFHCYILLLPNQKNQGFSQNLMIILPMTDSLAL</sequence>
<dbReference type="AlphaFoldDB" id="B7K798"/>
<dbReference type="KEGG" id="cyc:PCC7424_1218"/>
<dbReference type="Proteomes" id="UP000002384">
    <property type="component" value="Chromosome"/>
</dbReference>
<accession>B7K798</accession>
<evidence type="ECO:0000313" key="1">
    <source>
        <dbReference type="EMBL" id="ACK69666.1"/>
    </source>
</evidence>
<dbReference type="EMBL" id="CP001291">
    <property type="protein sequence ID" value="ACK69666.1"/>
    <property type="molecule type" value="Genomic_DNA"/>
</dbReference>
<proteinExistence type="predicted"/>
<gene>
    <name evidence="1" type="ordered locus">PCC7424_1218</name>
</gene>